<dbReference type="SMART" id="SM00439">
    <property type="entry name" value="BAH"/>
    <property type="match status" value="1"/>
</dbReference>
<reference evidence="5" key="1">
    <citation type="submission" date="2023-02" db="EMBL/GenBank/DDBJ databases">
        <title>Genome of toxic invasive species Heracleum sosnowskyi carries increased number of genes despite the absence of recent whole-genome duplications.</title>
        <authorList>
            <person name="Schelkunov M."/>
            <person name="Shtratnikova V."/>
            <person name="Makarenko M."/>
            <person name="Klepikova A."/>
            <person name="Omelchenko D."/>
            <person name="Novikova G."/>
            <person name="Obukhova E."/>
            <person name="Bogdanov V."/>
            <person name="Penin A."/>
            <person name="Logacheva M."/>
        </authorList>
    </citation>
    <scope>NUCLEOTIDE SEQUENCE</scope>
    <source>
        <strain evidence="5">Hsosn_3</strain>
        <tissue evidence="5">Leaf</tissue>
    </source>
</reference>
<evidence type="ECO:0000256" key="1">
    <source>
        <dbReference type="ARBA" id="ARBA00022723"/>
    </source>
</evidence>
<proteinExistence type="predicted"/>
<dbReference type="InterPro" id="IPR013083">
    <property type="entry name" value="Znf_RING/FYVE/PHD"/>
</dbReference>
<evidence type="ECO:0000256" key="2">
    <source>
        <dbReference type="ARBA" id="ARBA00022771"/>
    </source>
</evidence>
<dbReference type="GO" id="GO:0003682">
    <property type="term" value="F:chromatin binding"/>
    <property type="evidence" value="ECO:0007669"/>
    <property type="project" value="InterPro"/>
</dbReference>
<keyword evidence="3" id="KW-0862">Zinc</keyword>
<dbReference type="InterPro" id="IPR011011">
    <property type="entry name" value="Znf_FYVE_PHD"/>
</dbReference>
<organism evidence="5 6">
    <name type="scientific">Heracleum sosnowskyi</name>
    <dbReference type="NCBI Taxonomy" id="360622"/>
    <lineage>
        <taxon>Eukaryota</taxon>
        <taxon>Viridiplantae</taxon>
        <taxon>Streptophyta</taxon>
        <taxon>Embryophyta</taxon>
        <taxon>Tracheophyta</taxon>
        <taxon>Spermatophyta</taxon>
        <taxon>Magnoliopsida</taxon>
        <taxon>eudicotyledons</taxon>
        <taxon>Gunneridae</taxon>
        <taxon>Pentapetalae</taxon>
        <taxon>asterids</taxon>
        <taxon>campanulids</taxon>
        <taxon>Apiales</taxon>
        <taxon>Apiaceae</taxon>
        <taxon>Apioideae</taxon>
        <taxon>apioid superclade</taxon>
        <taxon>Tordylieae</taxon>
        <taxon>Tordyliinae</taxon>
        <taxon>Heracleum</taxon>
    </lineage>
</organism>
<dbReference type="Gene3D" id="2.30.30.490">
    <property type="match status" value="1"/>
</dbReference>
<evidence type="ECO:0000313" key="6">
    <source>
        <dbReference type="Proteomes" id="UP001237642"/>
    </source>
</evidence>
<dbReference type="PROSITE" id="PS51038">
    <property type="entry name" value="BAH"/>
    <property type="match status" value="1"/>
</dbReference>
<dbReference type="Proteomes" id="UP001237642">
    <property type="component" value="Unassembled WGS sequence"/>
</dbReference>
<dbReference type="EMBL" id="JAUIZM010000013">
    <property type="protein sequence ID" value="KAK1353436.1"/>
    <property type="molecule type" value="Genomic_DNA"/>
</dbReference>
<keyword evidence="2" id="KW-0863">Zinc-finger</keyword>
<dbReference type="Gene3D" id="3.30.40.10">
    <property type="entry name" value="Zinc/RING finger domain, C3HC4 (zinc finger)"/>
    <property type="match status" value="1"/>
</dbReference>
<reference evidence="5" key="2">
    <citation type="submission" date="2023-05" db="EMBL/GenBank/DDBJ databases">
        <authorList>
            <person name="Schelkunov M.I."/>
        </authorList>
    </citation>
    <scope>NUCLEOTIDE SEQUENCE</scope>
    <source>
        <strain evidence="5">Hsosn_3</strain>
        <tissue evidence="5">Leaf</tissue>
    </source>
</reference>
<gene>
    <name evidence="5" type="ORF">POM88_052571</name>
</gene>
<sequence length="187" mass="21569">MANLSMSENRKRKRDSDCYTIKGTSIIVRAGDCVIMKSPEPNNRPYIGRVENFGTDIDGNSMVTVRWYYWPEEASGGRRQFHGSKELFLSDHYDSQSTKTIEGKCIVHSLKDYTRLEAVGAEDYYSRFNYIASTKEFAHNKVSVYCKCELPYNPDKLMIQCDDCKDWFHPGCVKMTNEQAEKTLVAR</sequence>
<keyword evidence="6" id="KW-1185">Reference proteome</keyword>
<evidence type="ECO:0000256" key="3">
    <source>
        <dbReference type="ARBA" id="ARBA00022833"/>
    </source>
</evidence>
<dbReference type="InterPro" id="IPR043151">
    <property type="entry name" value="BAH_sf"/>
</dbReference>
<keyword evidence="1" id="KW-0479">Metal-binding</keyword>
<dbReference type="Pfam" id="PF01426">
    <property type="entry name" value="BAH"/>
    <property type="match status" value="1"/>
</dbReference>
<comment type="caution">
    <text evidence="5">The sequence shown here is derived from an EMBL/GenBank/DDBJ whole genome shotgun (WGS) entry which is preliminary data.</text>
</comment>
<evidence type="ECO:0000259" key="4">
    <source>
        <dbReference type="PROSITE" id="PS51038"/>
    </source>
</evidence>
<accession>A0AAD8GRX3</accession>
<protein>
    <submittedName>
        <fullName evidence="5">Chromatin remodeling protein EBS</fullName>
    </submittedName>
</protein>
<dbReference type="SUPFAM" id="SSF57903">
    <property type="entry name" value="FYVE/PHD zinc finger"/>
    <property type="match status" value="1"/>
</dbReference>
<dbReference type="Pfam" id="PF00628">
    <property type="entry name" value="PHD"/>
    <property type="match status" value="1"/>
</dbReference>
<evidence type="ECO:0000313" key="5">
    <source>
        <dbReference type="EMBL" id="KAK1353436.1"/>
    </source>
</evidence>
<dbReference type="AlphaFoldDB" id="A0AAD8GRX3"/>
<dbReference type="PANTHER" id="PTHR46364">
    <property type="entry name" value="OS08G0421900 PROTEIN"/>
    <property type="match status" value="1"/>
</dbReference>
<dbReference type="GO" id="GO:0008270">
    <property type="term" value="F:zinc ion binding"/>
    <property type="evidence" value="ECO:0007669"/>
    <property type="project" value="UniProtKB-KW"/>
</dbReference>
<feature type="domain" description="BAH" evidence="4">
    <location>
        <begin position="26"/>
        <end position="141"/>
    </location>
</feature>
<dbReference type="InterPro" id="IPR001025">
    <property type="entry name" value="BAH_dom"/>
</dbReference>
<dbReference type="InterPro" id="IPR019787">
    <property type="entry name" value="Znf_PHD-finger"/>
</dbReference>
<name>A0AAD8GRX3_9APIA</name>